<reference evidence="6 7" key="1">
    <citation type="journal article" date="2013" name="Genome Announc.">
        <title>Draft Genome Sequence for Caulobacter sp. Strain OR37, a Bacterium Tolerant to Heavy Metals.</title>
        <authorList>
            <person name="Utturkar S.M."/>
            <person name="Bollmann A."/>
            <person name="Brzoska R.M."/>
            <person name="Klingeman D.M."/>
            <person name="Epstein S.E."/>
            <person name="Palumbo A.V."/>
            <person name="Brown S.D."/>
        </authorList>
    </citation>
    <scope>NUCLEOTIDE SEQUENCE [LARGE SCALE GENOMIC DNA]</scope>
    <source>
        <strain evidence="6 7">OR37</strain>
    </source>
</reference>
<sequence>MIDVASGIRFERDGARARIVLDRPAAGNAIDLPMAKALVAAAILCDQDETIRCVELTGEGRFFCVGGDVAAFAGAENTAAFLSELAGVLHMALARLARMAKPLVVAVNGPAAGAGVSLAALGDLVLAKRSAHFTLAYGAIGLTPDGGATWLLPRLIGLRRAQDLIMSNRRVPAEEAALIGLITAMVEDADFAAETDAACARLVQGPTAALGAAKALLAASFANGLESQMELEARAIAAAGARAESREGVRAFLEKRPPNFSSLDTQGSTARQ</sequence>
<dbReference type="InterPro" id="IPR014748">
    <property type="entry name" value="Enoyl-CoA_hydra_C"/>
</dbReference>
<dbReference type="GO" id="GO:0004165">
    <property type="term" value="F:delta(3)-delta(2)-enoyl-CoA isomerase activity"/>
    <property type="evidence" value="ECO:0007669"/>
    <property type="project" value="UniProtKB-ARBA"/>
</dbReference>
<dbReference type="InterPro" id="IPR029045">
    <property type="entry name" value="ClpP/crotonase-like_dom_sf"/>
</dbReference>
<name>R0EBT4_CAUVI</name>
<dbReference type="SUPFAM" id="SSF52096">
    <property type="entry name" value="ClpP/crotonase"/>
    <property type="match status" value="1"/>
</dbReference>
<dbReference type="STRING" id="1292034.OR37_03924"/>
<feature type="region of interest" description="Disordered" evidence="5">
    <location>
        <begin position="250"/>
        <end position="272"/>
    </location>
</feature>
<evidence type="ECO:0000256" key="4">
    <source>
        <dbReference type="ARBA" id="ARBA00023235"/>
    </source>
</evidence>
<dbReference type="Pfam" id="PF00378">
    <property type="entry name" value="ECH_1"/>
    <property type="match status" value="1"/>
</dbReference>
<comment type="similarity">
    <text evidence="2">Belongs to the enoyl-CoA hydratase/isomerase family.</text>
</comment>
<dbReference type="AlphaFoldDB" id="R0EBT4"/>
<dbReference type="CDD" id="cd06558">
    <property type="entry name" value="crotonase-like"/>
    <property type="match status" value="1"/>
</dbReference>
<feature type="compositionally biased region" description="Polar residues" evidence="5">
    <location>
        <begin position="259"/>
        <end position="272"/>
    </location>
</feature>
<keyword evidence="7" id="KW-1185">Reference proteome</keyword>
<comment type="caution">
    <text evidence="6">The sequence shown here is derived from an EMBL/GenBank/DDBJ whole genome shotgun (WGS) entry which is preliminary data.</text>
</comment>
<dbReference type="PATRIC" id="fig|1292034.3.peg.3897"/>
<dbReference type="Gene3D" id="3.90.226.10">
    <property type="entry name" value="2-enoyl-CoA Hydratase, Chain A, domain 1"/>
    <property type="match status" value="1"/>
</dbReference>
<keyword evidence="4" id="KW-0413">Isomerase</keyword>
<dbReference type="eggNOG" id="COG1024">
    <property type="taxonomic scope" value="Bacteria"/>
</dbReference>
<dbReference type="EMBL" id="APMP01000039">
    <property type="protein sequence ID" value="ENZ79559.1"/>
    <property type="molecule type" value="Genomic_DNA"/>
</dbReference>
<accession>R0EBT4</accession>
<organism evidence="6 7">
    <name type="scientific">Caulobacter vibrioides OR37</name>
    <dbReference type="NCBI Taxonomy" id="1292034"/>
    <lineage>
        <taxon>Bacteria</taxon>
        <taxon>Pseudomonadati</taxon>
        <taxon>Pseudomonadota</taxon>
        <taxon>Alphaproteobacteria</taxon>
        <taxon>Caulobacterales</taxon>
        <taxon>Caulobacteraceae</taxon>
        <taxon>Caulobacter</taxon>
    </lineage>
</organism>
<protein>
    <submittedName>
        <fullName evidence="6">Enoyl-CoA hydratase/carnithine racemase</fullName>
    </submittedName>
</protein>
<gene>
    <name evidence="6" type="ORF">OR37_03924</name>
</gene>
<evidence type="ECO:0000256" key="5">
    <source>
        <dbReference type="SAM" id="MobiDB-lite"/>
    </source>
</evidence>
<dbReference type="InterPro" id="IPR051053">
    <property type="entry name" value="ECH/Chromodomain_protein"/>
</dbReference>
<dbReference type="Proteomes" id="UP000013063">
    <property type="component" value="Unassembled WGS sequence"/>
</dbReference>
<dbReference type="PANTHER" id="PTHR43684:SF1">
    <property type="entry name" value="ENOYL-COA DELTA ISOMERASE 2"/>
    <property type="match status" value="1"/>
</dbReference>
<evidence type="ECO:0000256" key="3">
    <source>
        <dbReference type="ARBA" id="ARBA00023140"/>
    </source>
</evidence>
<dbReference type="OrthoDB" id="5730382at2"/>
<keyword evidence="3" id="KW-0576">Peroxisome</keyword>
<evidence type="ECO:0000256" key="2">
    <source>
        <dbReference type="ARBA" id="ARBA00005254"/>
    </source>
</evidence>
<dbReference type="PANTHER" id="PTHR43684">
    <property type="match status" value="1"/>
</dbReference>
<comment type="subcellular location">
    <subcellularLocation>
        <location evidence="1">Peroxisome</location>
    </subcellularLocation>
</comment>
<evidence type="ECO:0000313" key="6">
    <source>
        <dbReference type="EMBL" id="ENZ79559.1"/>
    </source>
</evidence>
<evidence type="ECO:0000313" key="7">
    <source>
        <dbReference type="Proteomes" id="UP000013063"/>
    </source>
</evidence>
<dbReference type="RefSeq" id="WP_004624245.1">
    <property type="nucleotide sequence ID" value="NZ_APMP01000039.1"/>
</dbReference>
<evidence type="ECO:0000256" key="1">
    <source>
        <dbReference type="ARBA" id="ARBA00004275"/>
    </source>
</evidence>
<dbReference type="Gene3D" id="1.10.12.10">
    <property type="entry name" value="Lyase 2-enoyl-coa Hydratase, Chain A, domain 2"/>
    <property type="match status" value="1"/>
</dbReference>
<proteinExistence type="inferred from homology"/>
<dbReference type="InterPro" id="IPR001753">
    <property type="entry name" value="Enoyl-CoA_hydra/iso"/>
</dbReference>